<evidence type="ECO:0000313" key="2">
    <source>
        <dbReference type="Proteomes" id="UP000325576"/>
    </source>
</evidence>
<protein>
    <recommendedName>
        <fullName evidence="3">Plasmid maintenance system killer protein</fullName>
    </recommendedName>
</protein>
<gene>
    <name evidence="1" type="ORF">BS297_25655</name>
</gene>
<evidence type="ECO:0008006" key="3">
    <source>
        <dbReference type="Google" id="ProtNLM"/>
    </source>
</evidence>
<comment type="caution">
    <text evidence="1">The sequence shown here is derived from an EMBL/GenBank/DDBJ whole genome shotgun (WGS) entry which is preliminary data.</text>
</comment>
<dbReference type="AlphaFoldDB" id="A0A5N5DWJ0"/>
<organism evidence="1 2">
    <name type="scientific">Rhodococcus erythropolis</name>
    <name type="common">Arthrobacter picolinophilus</name>
    <dbReference type="NCBI Taxonomy" id="1833"/>
    <lineage>
        <taxon>Bacteria</taxon>
        <taxon>Bacillati</taxon>
        <taxon>Actinomycetota</taxon>
        <taxon>Actinomycetes</taxon>
        <taxon>Mycobacteriales</taxon>
        <taxon>Nocardiaceae</taxon>
        <taxon>Rhodococcus</taxon>
        <taxon>Rhodococcus erythropolis group</taxon>
    </lineage>
</organism>
<proteinExistence type="predicted"/>
<evidence type="ECO:0000313" key="1">
    <source>
        <dbReference type="EMBL" id="KAB2582465.1"/>
    </source>
</evidence>
<dbReference type="Gene3D" id="3.30.2310.20">
    <property type="entry name" value="RelE-like"/>
    <property type="match status" value="1"/>
</dbReference>
<accession>A0A5N5DWJ0</accession>
<dbReference type="EMBL" id="MRBO01000686">
    <property type="protein sequence ID" value="KAB2582465.1"/>
    <property type="molecule type" value="Genomic_DNA"/>
</dbReference>
<dbReference type="InterPro" id="IPR035093">
    <property type="entry name" value="RelE/ParE_toxin_dom_sf"/>
</dbReference>
<dbReference type="Proteomes" id="UP000325576">
    <property type="component" value="Unassembled WGS sequence"/>
</dbReference>
<reference evidence="1 2" key="1">
    <citation type="journal article" date="2017" name="Poromechanics V (2013)">
        <title>Genomic Characterization of the Arsenic-Tolerant Actinobacterium, &lt;i&gt;Rhodococcus erythropolis&lt;/i&gt; S43.</title>
        <authorList>
            <person name="Retamal-Morales G."/>
            <person name="Mehnert M."/>
            <person name="Schwabe R."/>
            <person name="Tischler D."/>
            <person name="Schloemann M."/>
            <person name="Levican G.J."/>
        </authorList>
    </citation>
    <scope>NUCLEOTIDE SEQUENCE [LARGE SCALE GENOMIC DNA]</scope>
    <source>
        <strain evidence="1 2">S43</strain>
    </source>
</reference>
<name>A0A5N5DWJ0_RHOER</name>
<sequence>MEYQYHDERIKASCESDRWLARNLGPSGQKNMDRRINEIEAATNIVELLEAPTWHVLDGRDGGARRGRIAGKLTGRYRLILSAPEGGVSGLVVTVEILDIEDYHKQ</sequence>